<feature type="repeat" description="Solcar" evidence="14">
    <location>
        <begin position="410"/>
        <end position="499"/>
    </location>
</feature>
<dbReference type="PANTHER" id="PTHR24089">
    <property type="entry name" value="SOLUTE CARRIER FAMILY 25"/>
    <property type="match status" value="1"/>
</dbReference>
<feature type="transmembrane region" description="Helical" evidence="15">
    <location>
        <begin position="520"/>
        <end position="540"/>
    </location>
</feature>
<evidence type="ECO:0000256" key="11">
    <source>
        <dbReference type="ARBA" id="ARBA00022989"/>
    </source>
</evidence>
<dbReference type="AlphaFoldDB" id="A0A2K1QV69"/>
<dbReference type="GO" id="GO:0055085">
    <property type="term" value="P:transmembrane transport"/>
    <property type="evidence" value="ECO:0007669"/>
    <property type="project" value="InterPro"/>
</dbReference>
<dbReference type="InterPro" id="IPR023395">
    <property type="entry name" value="MCP_dom_sf"/>
</dbReference>
<evidence type="ECO:0000256" key="10">
    <source>
        <dbReference type="ARBA" id="ARBA00022837"/>
    </source>
</evidence>
<dbReference type="OrthoDB" id="270584at2759"/>
<dbReference type="Proteomes" id="UP000243797">
    <property type="component" value="Unassembled WGS sequence"/>
</dbReference>
<comment type="subcellular location">
    <subcellularLocation>
        <location evidence="2">Mitochondrion inner membrane</location>
        <topology evidence="2">Multi-pass membrane protein</topology>
    </subcellularLocation>
</comment>
<evidence type="ECO:0000256" key="15">
    <source>
        <dbReference type="SAM" id="Phobius"/>
    </source>
</evidence>
<dbReference type="InterPro" id="IPR011992">
    <property type="entry name" value="EF-hand-dom_pair"/>
</dbReference>
<feature type="transmembrane region" description="Helical" evidence="15">
    <location>
        <begin position="470"/>
        <end position="488"/>
    </location>
</feature>
<evidence type="ECO:0000256" key="6">
    <source>
        <dbReference type="ARBA" id="ARBA00022692"/>
    </source>
</evidence>
<sequence length="610" mass="66929">MDNESEEQREKRIRSLWEKLDVRDEGSLDVVALKRGLKKLDHPLQNADDLISDVLQAADINQDGRVQFEEFRRFVNETEALLWGLFGNIDRDGSGNVDKAELKSAFSRAGIAVPDARLEKFFNDVDKDNDGVISFGEWRDFLLFMPPRIVGLRAVLSYYQSTVKVNPEGDVTLSDETIQGLGTATSFLHTHLFGAILQITAPSHHYHRPRQSELGSAGPLQVLETTTGGVDTEEENEKYKRVMISAQEDVLAEDDRLVMSHEEGEAHHPVLLRKQHVDLSDRLRFIRSVLIACVPHPGYFLAGAISGVASRTMTAPLDRLKVYLIAQTDNTSALAKAKEGAPLQATKHASHTLVNACRELWAAGGIRSLFAGNGINIVKVMPESAVKFGSYEASKRVIAKIEGHGDSKRISSGSQFIAGGVAGMISQAVVYPLDTLKFRMQNETVRGGLSGNALIVATAKKMWAQNGLRAFYRGLSMGLVGMFPYAAIDLGTFEYLKRTIVTKKADRLGCTHEQALPGNFTLALMGGFSGAIGASAVYPVNLLRTRLQTQGTAAHPRTYTGIMDVTRQTIKGEGVRGLFKGLTPNLLKVIPAVSITYVVYENTKKALHLR</sequence>
<keyword evidence="8" id="KW-0677">Repeat</keyword>
<evidence type="ECO:0000256" key="12">
    <source>
        <dbReference type="ARBA" id="ARBA00023128"/>
    </source>
</evidence>
<dbReference type="FunCoup" id="A0A2K1QV69">
    <property type="interactions" value="4"/>
</dbReference>
<evidence type="ECO:0000256" key="13">
    <source>
        <dbReference type="ARBA" id="ARBA00023136"/>
    </source>
</evidence>
<keyword evidence="12" id="KW-0496">Mitochondrion</keyword>
<dbReference type="InterPro" id="IPR018247">
    <property type="entry name" value="EF_Hand_1_Ca_BS"/>
</dbReference>
<dbReference type="GO" id="GO:0005509">
    <property type="term" value="F:calcium ion binding"/>
    <property type="evidence" value="ECO:0007669"/>
    <property type="project" value="InterPro"/>
</dbReference>
<reference evidence="17 18" key="1">
    <citation type="submission" date="2017-06" db="EMBL/GenBank/DDBJ databases">
        <title>Draft genome sequence of a variant of Elsinoe murrayae.</title>
        <authorList>
            <person name="Cheng Q."/>
        </authorList>
    </citation>
    <scope>NUCLEOTIDE SEQUENCE [LARGE SCALE GENOMIC DNA]</scope>
    <source>
        <strain evidence="17 18">CQ-2017a</strain>
    </source>
</reference>
<feature type="repeat" description="Solcar" evidence="14">
    <location>
        <begin position="517"/>
        <end position="606"/>
    </location>
</feature>
<comment type="caution">
    <text evidence="17">The sequence shown here is derived from an EMBL/GenBank/DDBJ whole genome shotgun (WGS) entry which is preliminary data.</text>
</comment>
<name>A0A2K1QV69_9PEZI</name>
<feature type="repeat" description="Solcar" evidence="14">
    <location>
        <begin position="294"/>
        <end position="397"/>
    </location>
</feature>
<dbReference type="InterPro" id="IPR002067">
    <property type="entry name" value="MCP"/>
</dbReference>
<dbReference type="Pfam" id="PF00153">
    <property type="entry name" value="Mito_carr"/>
    <property type="match status" value="3"/>
</dbReference>
<dbReference type="CDD" id="cd00051">
    <property type="entry name" value="EFh"/>
    <property type="match status" value="1"/>
</dbReference>
<evidence type="ECO:0000313" key="18">
    <source>
        <dbReference type="Proteomes" id="UP000243797"/>
    </source>
</evidence>
<keyword evidence="5" id="KW-0813">Transport</keyword>
<evidence type="ECO:0000259" key="16">
    <source>
        <dbReference type="PROSITE" id="PS50222"/>
    </source>
</evidence>
<comment type="function">
    <text evidence="1">Mitochondrial transporter that mediates uptake of thiamine pyrophosphate (ThPP) into mitochondria.</text>
</comment>
<proteinExistence type="inferred from homology"/>
<comment type="similarity">
    <text evidence="3">Belongs to the mitochondrial carrier (TC 2.A.29) family.</text>
</comment>
<dbReference type="PROSITE" id="PS50222">
    <property type="entry name" value="EF_HAND_2"/>
    <property type="match status" value="2"/>
</dbReference>
<feature type="domain" description="EF-hand" evidence="16">
    <location>
        <begin position="77"/>
        <end position="112"/>
    </location>
</feature>
<evidence type="ECO:0000256" key="3">
    <source>
        <dbReference type="ARBA" id="ARBA00006375"/>
    </source>
</evidence>
<dbReference type="PROSITE" id="PS00018">
    <property type="entry name" value="EF_HAND_1"/>
    <property type="match status" value="2"/>
</dbReference>
<keyword evidence="13 14" id="KW-0472">Membrane</keyword>
<evidence type="ECO:0000256" key="4">
    <source>
        <dbReference type="ARBA" id="ARBA00021935"/>
    </source>
</evidence>
<keyword evidence="18" id="KW-1185">Reference proteome</keyword>
<gene>
    <name evidence="17" type="ORF">CAC42_5448</name>
</gene>
<keyword evidence="9" id="KW-0999">Mitochondrion inner membrane</keyword>
<dbReference type="SUPFAM" id="SSF103506">
    <property type="entry name" value="Mitochondrial carrier"/>
    <property type="match status" value="1"/>
</dbReference>
<dbReference type="InterPro" id="IPR002048">
    <property type="entry name" value="EF_hand_dom"/>
</dbReference>
<keyword evidence="11 15" id="KW-1133">Transmembrane helix</keyword>
<dbReference type="PROSITE" id="PS50920">
    <property type="entry name" value="SOLCAR"/>
    <property type="match status" value="3"/>
</dbReference>
<dbReference type="GO" id="GO:0005743">
    <property type="term" value="C:mitochondrial inner membrane"/>
    <property type="evidence" value="ECO:0007669"/>
    <property type="project" value="UniProtKB-SubCell"/>
</dbReference>
<dbReference type="InParanoid" id="A0A2K1QV69"/>
<dbReference type="InterPro" id="IPR018108">
    <property type="entry name" value="MCP_transmembrane"/>
</dbReference>
<dbReference type="Gene3D" id="1.50.40.10">
    <property type="entry name" value="Mitochondrial carrier domain"/>
    <property type="match status" value="1"/>
</dbReference>
<dbReference type="PRINTS" id="PR00926">
    <property type="entry name" value="MITOCARRIER"/>
</dbReference>
<dbReference type="SMART" id="SM00054">
    <property type="entry name" value="EFh"/>
    <property type="match status" value="3"/>
</dbReference>
<evidence type="ECO:0000256" key="1">
    <source>
        <dbReference type="ARBA" id="ARBA00002238"/>
    </source>
</evidence>
<evidence type="ECO:0000256" key="9">
    <source>
        <dbReference type="ARBA" id="ARBA00022792"/>
    </source>
</evidence>
<evidence type="ECO:0000256" key="8">
    <source>
        <dbReference type="ARBA" id="ARBA00022737"/>
    </source>
</evidence>
<keyword evidence="7" id="KW-0479">Metal-binding</keyword>
<evidence type="ECO:0000256" key="14">
    <source>
        <dbReference type="PROSITE-ProRule" id="PRU00282"/>
    </source>
</evidence>
<organism evidence="17 18">
    <name type="scientific">Sphaceloma murrayae</name>
    <dbReference type="NCBI Taxonomy" id="2082308"/>
    <lineage>
        <taxon>Eukaryota</taxon>
        <taxon>Fungi</taxon>
        <taxon>Dikarya</taxon>
        <taxon>Ascomycota</taxon>
        <taxon>Pezizomycotina</taxon>
        <taxon>Dothideomycetes</taxon>
        <taxon>Dothideomycetidae</taxon>
        <taxon>Myriangiales</taxon>
        <taxon>Elsinoaceae</taxon>
        <taxon>Sphaceloma</taxon>
    </lineage>
</organism>
<evidence type="ECO:0000256" key="2">
    <source>
        <dbReference type="ARBA" id="ARBA00004448"/>
    </source>
</evidence>
<dbReference type="STRING" id="2082308.A0A2K1QV69"/>
<dbReference type="Gene3D" id="1.10.238.10">
    <property type="entry name" value="EF-hand"/>
    <property type="match status" value="1"/>
</dbReference>
<evidence type="ECO:0000256" key="7">
    <source>
        <dbReference type="ARBA" id="ARBA00022723"/>
    </source>
</evidence>
<dbReference type="FunFam" id="1.50.40.10:FF:000016">
    <property type="entry name" value="Solute carrier family 25 member 23"/>
    <property type="match status" value="1"/>
</dbReference>
<accession>A0A2K1QV69</accession>
<dbReference type="SUPFAM" id="SSF47473">
    <property type="entry name" value="EF-hand"/>
    <property type="match status" value="1"/>
</dbReference>
<protein>
    <recommendedName>
        <fullName evidence="4">Mitochondrial thiamine pyrophosphate carrier 1</fullName>
    </recommendedName>
</protein>
<evidence type="ECO:0000256" key="5">
    <source>
        <dbReference type="ARBA" id="ARBA00022448"/>
    </source>
</evidence>
<dbReference type="EMBL" id="NKHZ01000039">
    <property type="protein sequence ID" value="PNS18909.1"/>
    <property type="molecule type" value="Genomic_DNA"/>
</dbReference>
<keyword evidence="6 14" id="KW-0812">Transmembrane</keyword>
<dbReference type="Pfam" id="PF13499">
    <property type="entry name" value="EF-hand_7"/>
    <property type="match status" value="2"/>
</dbReference>
<keyword evidence="10" id="KW-0106">Calcium</keyword>
<evidence type="ECO:0000313" key="17">
    <source>
        <dbReference type="EMBL" id="PNS18909.1"/>
    </source>
</evidence>
<feature type="domain" description="EF-hand" evidence="16">
    <location>
        <begin position="113"/>
        <end position="148"/>
    </location>
</feature>